<gene>
    <name evidence="1" type="ORF">RHMOL_Rhmol05G0139500</name>
</gene>
<organism evidence="1 2">
    <name type="scientific">Rhododendron molle</name>
    <name type="common">Chinese azalea</name>
    <name type="synonym">Azalea mollis</name>
    <dbReference type="NCBI Taxonomy" id="49168"/>
    <lineage>
        <taxon>Eukaryota</taxon>
        <taxon>Viridiplantae</taxon>
        <taxon>Streptophyta</taxon>
        <taxon>Embryophyta</taxon>
        <taxon>Tracheophyta</taxon>
        <taxon>Spermatophyta</taxon>
        <taxon>Magnoliopsida</taxon>
        <taxon>eudicotyledons</taxon>
        <taxon>Gunneridae</taxon>
        <taxon>Pentapetalae</taxon>
        <taxon>asterids</taxon>
        <taxon>Ericales</taxon>
        <taxon>Ericaceae</taxon>
        <taxon>Ericoideae</taxon>
        <taxon>Rhodoreae</taxon>
        <taxon>Rhododendron</taxon>
    </lineage>
</organism>
<evidence type="ECO:0000313" key="1">
    <source>
        <dbReference type="EMBL" id="KAI8554996.1"/>
    </source>
</evidence>
<sequence length="173" mass="19281">MGRVQTGRPRLPSLEATVRVERARAEEEEALREMEASKRARDKAKLPRQPTATVAAATEHSKFSATAYVPPTPHLFVPSGFTAYRPRRIDYEAEVVLRDPTTHISTTWTEEGCMERQRRVETCVKWGLGVLVVGGPPELSWKMAVIDAQGDVAEIYLTPARAEPAPVTVLVRF</sequence>
<dbReference type="Proteomes" id="UP001062846">
    <property type="component" value="Chromosome 5"/>
</dbReference>
<comment type="caution">
    <text evidence="1">The sequence shown here is derived from an EMBL/GenBank/DDBJ whole genome shotgun (WGS) entry which is preliminary data.</text>
</comment>
<accession>A0ACC0NP21</accession>
<protein>
    <submittedName>
        <fullName evidence="1">Uncharacterized protein</fullName>
    </submittedName>
</protein>
<evidence type="ECO:0000313" key="2">
    <source>
        <dbReference type="Proteomes" id="UP001062846"/>
    </source>
</evidence>
<reference evidence="1" key="1">
    <citation type="submission" date="2022-02" db="EMBL/GenBank/DDBJ databases">
        <title>Plant Genome Project.</title>
        <authorList>
            <person name="Zhang R.-G."/>
        </authorList>
    </citation>
    <scope>NUCLEOTIDE SEQUENCE</scope>
    <source>
        <strain evidence="1">AT1</strain>
    </source>
</reference>
<name>A0ACC0NP21_RHOML</name>
<keyword evidence="2" id="KW-1185">Reference proteome</keyword>
<dbReference type="EMBL" id="CM046392">
    <property type="protein sequence ID" value="KAI8554996.1"/>
    <property type="molecule type" value="Genomic_DNA"/>
</dbReference>
<proteinExistence type="predicted"/>